<reference evidence="2 3" key="1">
    <citation type="submission" date="2019-11" db="EMBL/GenBank/DDBJ databases">
        <authorList>
            <person name="Holert J."/>
        </authorList>
    </citation>
    <scope>NUCLEOTIDE SEQUENCE [LARGE SCALE GENOMIC DNA]</scope>
    <source>
        <strain evidence="2">SB11_3</strain>
    </source>
</reference>
<dbReference type="SUPFAM" id="SSF143422">
    <property type="entry name" value="Transposase IS200-like"/>
    <property type="match status" value="1"/>
</dbReference>
<protein>
    <recommendedName>
        <fullName evidence="1">Transposase IS200-like domain-containing protein</fullName>
    </recommendedName>
</protein>
<dbReference type="AlphaFoldDB" id="A0A5S9QZ37"/>
<gene>
    <name evidence="2" type="ORF">OPDIPICF_03224</name>
</gene>
<dbReference type="Proteomes" id="UP000441399">
    <property type="component" value="Unassembled WGS sequence"/>
</dbReference>
<sequence length="318" mass="36782">MTRAREQQVSLEATPYYHCVSRCVRRAFLCGGEYEHRRAWVEEKLIELAGIFCIDIAAYAVISNHYHVVFFINTAELDGLDNQSVIERWHQLFKGTVLTQRYMREDKMTNAELAQVEKCVAEWRDRLTSISWFMRVMNESIARQANQEDGCTGHFWEGRFKSQALLDDKALVACMAYVDLNPIRAKIAETPETSEHTSIKQRIDNLKSERLSTFLLLFSGSPRVDKVTGLPFELMDYIHLVDWTGRQIREDKRGYIDGAQPSILVRLDIEPEKWLIATRQFEARFKRMAGAVEYVRGAVRSMCLVRSQDVGAARVLFE</sequence>
<dbReference type="InterPro" id="IPR002686">
    <property type="entry name" value="Transposase_17"/>
</dbReference>
<dbReference type="InterPro" id="IPR036515">
    <property type="entry name" value="Transposase_17_sf"/>
</dbReference>
<organism evidence="2 3">
    <name type="scientific">BD1-7 clade bacterium</name>
    <dbReference type="NCBI Taxonomy" id="2029982"/>
    <lineage>
        <taxon>Bacteria</taxon>
        <taxon>Pseudomonadati</taxon>
        <taxon>Pseudomonadota</taxon>
        <taxon>Gammaproteobacteria</taxon>
        <taxon>Cellvibrionales</taxon>
        <taxon>Spongiibacteraceae</taxon>
        <taxon>BD1-7 clade</taxon>
    </lineage>
</organism>
<evidence type="ECO:0000313" key="2">
    <source>
        <dbReference type="EMBL" id="CAA0124753.1"/>
    </source>
</evidence>
<feature type="domain" description="Transposase IS200-like" evidence="1">
    <location>
        <begin position="12"/>
        <end position="181"/>
    </location>
</feature>
<accession>A0A5S9QZ37</accession>
<dbReference type="PANTHER" id="PTHR34322:SF2">
    <property type="entry name" value="TRANSPOSASE IS200-LIKE DOMAIN-CONTAINING PROTEIN"/>
    <property type="match status" value="1"/>
</dbReference>
<evidence type="ECO:0000313" key="3">
    <source>
        <dbReference type="Proteomes" id="UP000441399"/>
    </source>
</evidence>
<dbReference type="GO" id="GO:0006313">
    <property type="term" value="P:DNA transposition"/>
    <property type="evidence" value="ECO:0007669"/>
    <property type="project" value="InterPro"/>
</dbReference>
<proteinExistence type="predicted"/>
<evidence type="ECO:0000259" key="1">
    <source>
        <dbReference type="SMART" id="SM01321"/>
    </source>
</evidence>
<dbReference type="EMBL" id="CACSIO010000060">
    <property type="protein sequence ID" value="CAA0124753.1"/>
    <property type="molecule type" value="Genomic_DNA"/>
</dbReference>
<dbReference type="GO" id="GO:0003677">
    <property type="term" value="F:DNA binding"/>
    <property type="evidence" value="ECO:0007669"/>
    <property type="project" value="InterPro"/>
</dbReference>
<dbReference type="SMART" id="SM01321">
    <property type="entry name" value="Y1_Tnp"/>
    <property type="match status" value="1"/>
</dbReference>
<dbReference type="OrthoDB" id="9814067at2"/>
<name>A0A5S9QZ37_9GAMM</name>
<dbReference type="Gene3D" id="3.30.70.1290">
    <property type="entry name" value="Transposase IS200-like"/>
    <property type="match status" value="1"/>
</dbReference>
<keyword evidence="3" id="KW-1185">Reference proteome</keyword>
<dbReference type="GO" id="GO:0004803">
    <property type="term" value="F:transposase activity"/>
    <property type="evidence" value="ECO:0007669"/>
    <property type="project" value="InterPro"/>
</dbReference>
<dbReference type="PANTHER" id="PTHR34322">
    <property type="entry name" value="TRANSPOSASE, Y1_TNP DOMAIN-CONTAINING"/>
    <property type="match status" value="1"/>
</dbReference>